<gene>
    <name evidence="1" type="ORF">SAMN05421548_10791</name>
</gene>
<dbReference type="OrthoDB" id="6957938at2"/>
<accession>A0A1G6M0J8</accession>
<dbReference type="STRING" id="416944.SAMN05421548_10791"/>
<protein>
    <submittedName>
        <fullName evidence="1">Uncharacterized protein</fullName>
    </submittedName>
</protein>
<dbReference type="EMBL" id="FMYQ01000007">
    <property type="protein sequence ID" value="SDC48877.1"/>
    <property type="molecule type" value="Genomic_DNA"/>
</dbReference>
<evidence type="ECO:0000313" key="2">
    <source>
        <dbReference type="Proteomes" id="UP000198908"/>
    </source>
</evidence>
<sequence>MLNKEMWQVQNPGLGAALIWQFGRAFASQSEEAVPLPYAFFVIPLLYNKSTLEVVAKTKKGLRKIDEKLNNDEAIATTAQMNVLSMRDLSSESLGIALRAGLLAVQAEDATFRSRVTAPPTLDGKMPKELMKAAEKLGRWAAEASLREFCFVFRLEL</sequence>
<name>A0A1G6M0J8_9BURK</name>
<keyword evidence="2" id="KW-1185">Reference proteome</keyword>
<dbReference type="InterPro" id="IPR045390">
    <property type="entry name" value="ABC-3C_MC3"/>
</dbReference>
<dbReference type="Proteomes" id="UP000198908">
    <property type="component" value="Unassembled WGS sequence"/>
</dbReference>
<organism evidence="1 2">
    <name type="scientific">Paraburkholderia lycopersici</name>
    <dbReference type="NCBI Taxonomy" id="416944"/>
    <lineage>
        <taxon>Bacteria</taxon>
        <taxon>Pseudomonadati</taxon>
        <taxon>Pseudomonadota</taxon>
        <taxon>Betaproteobacteria</taxon>
        <taxon>Burkholderiales</taxon>
        <taxon>Burkholderiaceae</taxon>
        <taxon>Paraburkholderia</taxon>
    </lineage>
</organism>
<dbReference type="RefSeq" id="WP_091996612.1">
    <property type="nucleotide sequence ID" value="NZ_FMYQ01000007.1"/>
</dbReference>
<dbReference type="Pfam" id="PF20131">
    <property type="entry name" value="MC3"/>
    <property type="match status" value="1"/>
</dbReference>
<proteinExistence type="predicted"/>
<evidence type="ECO:0000313" key="1">
    <source>
        <dbReference type="EMBL" id="SDC48877.1"/>
    </source>
</evidence>
<dbReference type="AlphaFoldDB" id="A0A1G6M0J8"/>
<reference evidence="2" key="1">
    <citation type="submission" date="2016-09" db="EMBL/GenBank/DDBJ databases">
        <authorList>
            <person name="Varghese N."/>
            <person name="Submissions S."/>
        </authorList>
    </citation>
    <scope>NUCLEOTIDE SEQUENCE [LARGE SCALE GENOMIC DNA]</scope>
    <source>
        <strain evidence="2">TNe-862</strain>
    </source>
</reference>